<dbReference type="Proteomes" id="UP000294723">
    <property type="component" value="Unassembled WGS sequence"/>
</dbReference>
<reference evidence="2 3" key="1">
    <citation type="submission" date="2019-03" db="EMBL/GenBank/DDBJ databases">
        <title>Draft genome sequences of novel Actinobacteria.</title>
        <authorList>
            <person name="Sahin N."/>
            <person name="Ay H."/>
            <person name="Saygin H."/>
        </authorList>
    </citation>
    <scope>NUCLEOTIDE SEQUENCE [LARGE SCALE GENOMIC DNA]</scope>
    <source>
        <strain evidence="2 3">5K548</strain>
    </source>
</reference>
<dbReference type="RefSeq" id="WP_132684391.1">
    <property type="nucleotide sequence ID" value="NZ_SMLA01000028.1"/>
</dbReference>
<accession>A0A4R5BMQ0</accession>
<evidence type="ECO:0000256" key="1">
    <source>
        <dbReference type="SAM" id="Phobius"/>
    </source>
</evidence>
<protein>
    <recommendedName>
        <fullName evidence="4">PH domain-containing protein</fullName>
    </recommendedName>
</protein>
<evidence type="ECO:0000313" key="2">
    <source>
        <dbReference type="EMBL" id="TDD86603.1"/>
    </source>
</evidence>
<proteinExistence type="predicted"/>
<keyword evidence="1" id="KW-1133">Transmembrane helix</keyword>
<name>A0A4R5BMQ0_9PSEU</name>
<organism evidence="2 3">
    <name type="scientific">Saccharopolyspora karakumensis</name>
    <dbReference type="NCBI Taxonomy" id="2530386"/>
    <lineage>
        <taxon>Bacteria</taxon>
        <taxon>Bacillati</taxon>
        <taxon>Actinomycetota</taxon>
        <taxon>Actinomycetes</taxon>
        <taxon>Pseudonocardiales</taxon>
        <taxon>Pseudonocardiaceae</taxon>
        <taxon>Saccharopolyspora</taxon>
    </lineage>
</organism>
<feature type="transmembrane region" description="Helical" evidence="1">
    <location>
        <begin position="24"/>
        <end position="46"/>
    </location>
</feature>
<evidence type="ECO:0000313" key="3">
    <source>
        <dbReference type="Proteomes" id="UP000294723"/>
    </source>
</evidence>
<keyword evidence="3" id="KW-1185">Reference proteome</keyword>
<keyword evidence="1" id="KW-0812">Transmembrane</keyword>
<sequence>MHAVQTELWAPSDSARRVSYREGWGLLAGMLFLLAFAGLFLAVALFPDEIVTRKGRDFAPYVGWFFTVLLGPLALIGVIGGIGMVAQIHRVFVDERGLWLRIHGKTDLVSWSELNAIRGQLPQPKVEDDRGSKPVPAALLFQPVDDGFVRRHAHILDKQQLDSPQITLPGKSVLRRITRAVSEARPGLLR</sequence>
<gene>
    <name evidence="2" type="ORF">E1202_18430</name>
</gene>
<comment type="caution">
    <text evidence="2">The sequence shown here is derived from an EMBL/GenBank/DDBJ whole genome shotgun (WGS) entry which is preliminary data.</text>
</comment>
<evidence type="ECO:0008006" key="4">
    <source>
        <dbReference type="Google" id="ProtNLM"/>
    </source>
</evidence>
<feature type="transmembrane region" description="Helical" evidence="1">
    <location>
        <begin position="58"/>
        <end position="86"/>
    </location>
</feature>
<dbReference type="AlphaFoldDB" id="A0A4R5BMQ0"/>
<keyword evidence="1" id="KW-0472">Membrane</keyword>
<dbReference type="EMBL" id="SMLA01000028">
    <property type="protein sequence ID" value="TDD86603.1"/>
    <property type="molecule type" value="Genomic_DNA"/>
</dbReference>